<dbReference type="InterPro" id="IPR041588">
    <property type="entry name" value="Integrase_H2C2"/>
</dbReference>
<gene>
    <name evidence="4" type="ORF">AXF42_Ash021141</name>
</gene>
<dbReference type="InterPro" id="IPR001584">
    <property type="entry name" value="Integrase_cat-core"/>
</dbReference>
<dbReference type="OrthoDB" id="786261at2759"/>
<dbReference type="SUPFAM" id="SSF53098">
    <property type="entry name" value="Ribonuclease H-like"/>
    <property type="match status" value="2"/>
</dbReference>
<dbReference type="PROSITE" id="PS50879">
    <property type="entry name" value="RNASE_H_1"/>
    <property type="match status" value="1"/>
</dbReference>
<dbReference type="GO" id="GO:0015074">
    <property type="term" value="P:DNA integration"/>
    <property type="evidence" value="ECO:0007669"/>
    <property type="project" value="InterPro"/>
</dbReference>
<dbReference type="InterPro" id="IPR036397">
    <property type="entry name" value="RNaseH_sf"/>
</dbReference>
<dbReference type="CDD" id="cd01647">
    <property type="entry name" value="RT_LTR"/>
    <property type="match status" value="1"/>
</dbReference>
<dbReference type="Pfam" id="PF17921">
    <property type="entry name" value="Integrase_H2C2"/>
    <property type="match status" value="1"/>
</dbReference>
<dbReference type="PANTHER" id="PTHR48475">
    <property type="entry name" value="RIBONUCLEASE H"/>
    <property type="match status" value="1"/>
</dbReference>
<dbReference type="Proteomes" id="UP000236161">
    <property type="component" value="Unassembled WGS sequence"/>
</dbReference>
<reference evidence="4 5" key="1">
    <citation type="journal article" date="2017" name="Nature">
        <title>The Apostasia genome and the evolution of orchids.</title>
        <authorList>
            <person name="Zhang G.Q."/>
            <person name="Liu K.W."/>
            <person name="Li Z."/>
            <person name="Lohaus R."/>
            <person name="Hsiao Y.Y."/>
            <person name="Niu S.C."/>
            <person name="Wang J.Y."/>
            <person name="Lin Y.C."/>
            <person name="Xu Q."/>
            <person name="Chen L.J."/>
            <person name="Yoshida K."/>
            <person name="Fujiwara S."/>
            <person name="Wang Z.W."/>
            <person name="Zhang Y.Q."/>
            <person name="Mitsuda N."/>
            <person name="Wang M."/>
            <person name="Liu G.H."/>
            <person name="Pecoraro L."/>
            <person name="Huang H.X."/>
            <person name="Xiao X.J."/>
            <person name="Lin M."/>
            <person name="Wu X.Y."/>
            <person name="Wu W.L."/>
            <person name="Chen Y.Y."/>
            <person name="Chang S.B."/>
            <person name="Sakamoto S."/>
            <person name="Ohme-Takagi M."/>
            <person name="Yagi M."/>
            <person name="Zeng S.J."/>
            <person name="Shen C.Y."/>
            <person name="Yeh C.M."/>
            <person name="Luo Y.B."/>
            <person name="Tsai W.C."/>
            <person name="Van de Peer Y."/>
            <person name="Liu Z.J."/>
        </authorList>
    </citation>
    <scope>NUCLEOTIDE SEQUENCE [LARGE SCALE GENOMIC DNA]</scope>
    <source>
        <strain evidence="5">cv. Shenzhen</strain>
        <tissue evidence="4">Stem</tissue>
    </source>
</reference>
<dbReference type="Gene3D" id="3.30.420.10">
    <property type="entry name" value="Ribonuclease H-like superfamily/Ribonuclease H"/>
    <property type="match status" value="2"/>
</dbReference>
<feature type="domain" description="RNase H type-1" evidence="2">
    <location>
        <begin position="305"/>
        <end position="434"/>
    </location>
</feature>
<evidence type="ECO:0000259" key="2">
    <source>
        <dbReference type="PROSITE" id="PS50879"/>
    </source>
</evidence>
<name>A0A2I0ADW6_9ASPA</name>
<proteinExistence type="predicted"/>
<dbReference type="GO" id="GO:0003676">
    <property type="term" value="F:nucleic acid binding"/>
    <property type="evidence" value="ECO:0007669"/>
    <property type="project" value="InterPro"/>
</dbReference>
<dbReference type="Gene3D" id="3.30.70.270">
    <property type="match status" value="2"/>
</dbReference>
<dbReference type="Pfam" id="PF17919">
    <property type="entry name" value="RT_RNaseH_2"/>
    <property type="match status" value="1"/>
</dbReference>
<evidence type="ECO:0000259" key="3">
    <source>
        <dbReference type="PROSITE" id="PS50994"/>
    </source>
</evidence>
<dbReference type="Gene3D" id="1.10.340.70">
    <property type="match status" value="1"/>
</dbReference>
<dbReference type="EMBL" id="KZ451990">
    <property type="protein sequence ID" value="PKA53750.1"/>
    <property type="molecule type" value="Genomic_DNA"/>
</dbReference>
<dbReference type="AlphaFoldDB" id="A0A2I0ADW6"/>
<feature type="domain" description="Integrase catalytic" evidence="3">
    <location>
        <begin position="583"/>
        <end position="637"/>
    </location>
</feature>
<dbReference type="Pfam" id="PF00078">
    <property type="entry name" value="RVT_1"/>
    <property type="match status" value="1"/>
</dbReference>
<dbReference type="PROSITE" id="PS50994">
    <property type="entry name" value="INTEGRASE"/>
    <property type="match status" value="1"/>
</dbReference>
<dbReference type="InterPro" id="IPR002156">
    <property type="entry name" value="RNaseH_domain"/>
</dbReference>
<dbReference type="Pfam" id="PF13456">
    <property type="entry name" value="RVT_3"/>
    <property type="match status" value="1"/>
</dbReference>
<dbReference type="InterPro" id="IPR000477">
    <property type="entry name" value="RT_dom"/>
</dbReference>
<evidence type="ECO:0000313" key="4">
    <source>
        <dbReference type="EMBL" id="PKA53750.1"/>
    </source>
</evidence>
<dbReference type="InterPro" id="IPR012337">
    <property type="entry name" value="RNaseH-like_sf"/>
</dbReference>
<dbReference type="SUPFAM" id="SSF56672">
    <property type="entry name" value="DNA/RNA polymerases"/>
    <property type="match status" value="1"/>
</dbReference>
<evidence type="ECO:0000259" key="1">
    <source>
        <dbReference type="PROSITE" id="PS50878"/>
    </source>
</evidence>
<accession>A0A2I0ADW6</accession>
<dbReference type="InterPro" id="IPR043128">
    <property type="entry name" value="Rev_trsase/Diguanyl_cyclase"/>
</dbReference>
<protein>
    <submittedName>
        <fullName evidence="4">Putative mitochondrial protein</fullName>
    </submittedName>
</protein>
<dbReference type="PANTHER" id="PTHR48475:SF2">
    <property type="entry name" value="RIBONUCLEASE H"/>
    <property type="match status" value="1"/>
</dbReference>
<organism evidence="4 5">
    <name type="scientific">Apostasia shenzhenica</name>
    <dbReference type="NCBI Taxonomy" id="1088818"/>
    <lineage>
        <taxon>Eukaryota</taxon>
        <taxon>Viridiplantae</taxon>
        <taxon>Streptophyta</taxon>
        <taxon>Embryophyta</taxon>
        <taxon>Tracheophyta</taxon>
        <taxon>Spermatophyta</taxon>
        <taxon>Magnoliopsida</taxon>
        <taxon>Liliopsida</taxon>
        <taxon>Asparagales</taxon>
        <taxon>Orchidaceae</taxon>
        <taxon>Apostasioideae</taxon>
        <taxon>Apostasia</taxon>
    </lineage>
</organism>
<dbReference type="InterPro" id="IPR043502">
    <property type="entry name" value="DNA/RNA_pol_sf"/>
</dbReference>
<feature type="domain" description="Reverse transcriptase" evidence="1">
    <location>
        <begin position="1"/>
        <end position="82"/>
    </location>
</feature>
<dbReference type="InterPro" id="IPR041577">
    <property type="entry name" value="RT_RNaseH_2"/>
</dbReference>
<sequence length="637" mass="72051">MPFGLKNAGATYQRMIDTVFKNQRERNLEAYVDDVLVKSKTLTENLGDLRETLDTLRRYNLKLNPAKCTFGAALGKFLGYLVSARGIEANPDKISAILSMPSPKTAKEVQKLAGRINSLGRFISKAGDRCSPFFWCLRNSKKGLWDSGCEAAFTELKKYLTSAPILVAPKEGTVLSLYLGVSDTTLSAVLLDSEKGVQHPIFYTSHILLDTESRYPTLEKLALALLMTARKLRPYFQSHTIQAVTDQPLLKILHTPEVLGRLLKWSIELGEYDIRFIPRTAIKAQALADFVTEFSTSEPPLTKTLANLWSLHVDGASGSQSQEAGILLTTPLGAVLHQAVTLRFKATNNQAEYETLIAGLNFALSLAVKRIQVFSDSLLVVNQVNQTFEAKDEVLKKYLQLTKSLISLFEEFSLTHIPREENQVADWLVKEGLPDLHRTQVFERPSFECTEVSSQEQPPCWMDEILDYLKNGTQPDNRREAQKMKLTCAKYTVIDGELYRRSHAKPLTKCLRPDEALKVMEAIHRGECGTHARDRSLVMRILRQGFFWPNIHKDAQVFVEKCPQCQYYAYIQRQPAGYLKPINSSWPFAIWGLDFLGPMPTAMRGYKWILVAVDYFTKWIEAKPLTQPTAQNVENFL</sequence>
<keyword evidence="5" id="KW-1185">Reference proteome</keyword>
<dbReference type="PROSITE" id="PS50878">
    <property type="entry name" value="RT_POL"/>
    <property type="match status" value="1"/>
</dbReference>
<dbReference type="CDD" id="cd09279">
    <property type="entry name" value="RNase_HI_like"/>
    <property type="match status" value="1"/>
</dbReference>
<evidence type="ECO:0000313" key="5">
    <source>
        <dbReference type="Proteomes" id="UP000236161"/>
    </source>
</evidence>
<dbReference type="GO" id="GO:0004523">
    <property type="term" value="F:RNA-DNA hybrid ribonuclease activity"/>
    <property type="evidence" value="ECO:0007669"/>
    <property type="project" value="InterPro"/>
</dbReference>